<proteinExistence type="predicted"/>
<organism evidence="1 2">
    <name type="scientific">Necator americanus</name>
    <name type="common">Human hookworm</name>
    <dbReference type="NCBI Taxonomy" id="51031"/>
    <lineage>
        <taxon>Eukaryota</taxon>
        <taxon>Metazoa</taxon>
        <taxon>Ecdysozoa</taxon>
        <taxon>Nematoda</taxon>
        <taxon>Chromadorea</taxon>
        <taxon>Rhabditida</taxon>
        <taxon>Rhabditina</taxon>
        <taxon>Rhabditomorpha</taxon>
        <taxon>Strongyloidea</taxon>
        <taxon>Ancylostomatidae</taxon>
        <taxon>Bunostominae</taxon>
        <taxon>Necator</taxon>
    </lineage>
</organism>
<accession>A0ABR1C7X1</accession>
<sequence>MPLSNDYYYASNKTRRDVELRFSSGDKLVRRGQGIQAFHFKNKCKSLRCPDRALNLHVFIFGSDVQCECHLSILSLLSPCQESKSS</sequence>
<name>A0ABR1C7X1_NECAM</name>
<reference evidence="1 2" key="1">
    <citation type="submission" date="2023-08" db="EMBL/GenBank/DDBJ databases">
        <title>A Necator americanus chromosomal reference genome.</title>
        <authorList>
            <person name="Ilik V."/>
            <person name="Petrzelkova K.J."/>
            <person name="Pardy F."/>
            <person name="Fuh T."/>
            <person name="Niatou-Singa F.S."/>
            <person name="Gouil Q."/>
            <person name="Baker L."/>
            <person name="Ritchie M.E."/>
            <person name="Jex A.R."/>
            <person name="Gazzola D."/>
            <person name="Li H."/>
            <person name="Toshio Fujiwara R."/>
            <person name="Zhan B."/>
            <person name="Aroian R.V."/>
            <person name="Pafco B."/>
            <person name="Schwarz E.M."/>
        </authorList>
    </citation>
    <scope>NUCLEOTIDE SEQUENCE [LARGE SCALE GENOMIC DNA]</scope>
    <source>
        <strain evidence="1 2">Aroian</strain>
        <tissue evidence="1">Whole animal</tissue>
    </source>
</reference>
<evidence type="ECO:0000313" key="2">
    <source>
        <dbReference type="Proteomes" id="UP001303046"/>
    </source>
</evidence>
<evidence type="ECO:0000313" key="1">
    <source>
        <dbReference type="EMBL" id="KAK6733530.1"/>
    </source>
</evidence>
<keyword evidence="2" id="KW-1185">Reference proteome</keyword>
<comment type="caution">
    <text evidence="1">The sequence shown here is derived from an EMBL/GenBank/DDBJ whole genome shotgun (WGS) entry which is preliminary data.</text>
</comment>
<gene>
    <name evidence="1" type="primary">Necator_chrII.g5134</name>
    <name evidence="1" type="ORF">RB195_017342</name>
</gene>
<dbReference type="Proteomes" id="UP001303046">
    <property type="component" value="Unassembled WGS sequence"/>
</dbReference>
<protein>
    <submittedName>
        <fullName evidence="1">Uncharacterized protein</fullName>
    </submittedName>
</protein>
<dbReference type="EMBL" id="JAVFWL010000002">
    <property type="protein sequence ID" value="KAK6733530.1"/>
    <property type="molecule type" value="Genomic_DNA"/>
</dbReference>